<dbReference type="OrthoDB" id="1682824at2"/>
<protein>
    <recommendedName>
        <fullName evidence="3">Flagellar protein FliT</fullName>
    </recommendedName>
</protein>
<dbReference type="RefSeq" id="WP_004098963.1">
    <property type="nucleotide sequence ID" value="NZ_AFGF01000234.1"/>
</dbReference>
<evidence type="ECO:0008006" key="3">
    <source>
        <dbReference type="Google" id="ProtNLM"/>
    </source>
</evidence>
<evidence type="ECO:0000313" key="1">
    <source>
        <dbReference type="EMBL" id="EGO62301.1"/>
    </source>
</evidence>
<dbReference type="AlphaFoldDB" id="F7NNW7"/>
<dbReference type="EMBL" id="AFGF01000234">
    <property type="protein sequence ID" value="EGO62301.1"/>
    <property type="molecule type" value="Genomic_DNA"/>
</dbReference>
<dbReference type="eggNOG" id="ENOG503355U">
    <property type="taxonomic scope" value="Bacteria"/>
</dbReference>
<organism evidence="1 2">
    <name type="scientific">Acetonema longum DSM 6540</name>
    <dbReference type="NCBI Taxonomy" id="1009370"/>
    <lineage>
        <taxon>Bacteria</taxon>
        <taxon>Bacillati</taxon>
        <taxon>Bacillota</taxon>
        <taxon>Negativicutes</taxon>
        <taxon>Acetonemataceae</taxon>
        <taxon>Acetonema</taxon>
    </lineage>
</organism>
<proteinExistence type="predicted"/>
<dbReference type="STRING" id="1009370.ALO_19042"/>
<dbReference type="Proteomes" id="UP000003240">
    <property type="component" value="Unassembled WGS sequence"/>
</dbReference>
<accession>F7NNW7</accession>
<comment type="caution">
    <text evidence="1">The sequence shown here is derived from an EMBL/GenBank/DDBJ whole genome shotgun (WGS) entry which is preliminary data.</text>
</comment>
<keyword evidence="2" id="KW-1185">Reference proteome</keyword>
<reference evidence="1 2" key="1">
    <citation type="journal article" date="2011" name="EMBO J.">
        <title>Structural diversity of bacterial flagellar motors.</title>
        <authorList>
            <person name="Chen S."/>
            <person name="Beeby M."/>
            <person name="Murphy G.E."/>
            <person name="Leadbetter J.R."/>
            <person name="Hendrixson D.R."/>
            <person name="Briegel A."/>
            <person name="Li Z."/>
            <person name="Shi J."/>
            <person name="Tocheva E.I."/>
            <person name="Muller A."/>
            <person name="Dobro M.J."/>
            <person name="Jensen G.J."/>
        </authorList>
    </citation>
    <scope>NUCLEOTIDE SEQUENCE [LARGE SCALE GENOMIC DNA]</scope>
    <source>
        <strain evidence="1 2">DSM 6540</strain>
    </source>
</reference>
<gene>
    <name evidence="1" type="ORF">ALO_19042</name>
</gene>
<sequence length="116" mass="13712">MNDHLQPRSVEDLWQDYWFLTREMSKFLARQEMDLFYDLMAQREQFQAMLEESGDRSVGQSPEGRAFLEKIQQENRSMQFLLRAALNKRQQQRAVSNAYSGEIQSSAAGRRFNREG</sequence>
<name>F7NNW7_9FIRM</name>
<evidence type="ECO:0000313" key="2">
    <source>
        <dbReference type="Proteomes" id="UP000003240"/>
    </source>
</evidence>